<feature type="transmembrane region" description="Helical" evidence="1">
    <location>
        <begin position="194"/>
        <end position="212"/>
    </location>
</feature>
<keyword evidence="1" id="KW-0812">Transmembrane</keyword>
<feature type="transmembrane region" description="Helical" evidence="1">
    <location>
        <begin position="344"/>
        <end position="363"/>
    </location>
</feature>
<gene>
    <name evidence="2" type="ORF">LVISKB_1869</name>
</gene>
<keyword evidence="1" id="KW-1133">Transmembrane helix</keyword>
<proteinExistence type="predicted"/>
<dbReference type="HOGENOM" id="CLU_028166_1_1_9"/>
<feature type="transmembrane region" description="Helical" evidence="1">
    <location>
        <begin position="245"/>
        <end position="267"/>
    </location>
</feature>
<dbReference type="Pfam" id="PF07907">
    <property type="entry name" value="YibE_F"/>
    <property type="match status" value="1"/>
</dbReference>
<evidence type="ECO:0000256" key="1">
    <source>
        <dbReference type="SAM" id="Phobius"/>
    </source>
</evidence>
<feature type="transmembrane region" description="Helical" evidence="1">
    <location>
        <begin position="219"/>
        <end position="239"/>
    </location>
</feature>
<evidence type="ECO:0000313" key="2">
    <source>
        <dbReference type="EMBL" id="BAN07504.1"/>
    </source>
</evidence>
<dbReference type="AlphaFoldDB" id="M5AFB3"/>
<feature type="transmembrane region" description="Helical" evidence="1">
    <location>
        <begin position="171"/>
        <end position="188"/>
    </location>
</feature>
<dbReference type="Proteomes" id="UP000012042">
    <property type="component" value="Chromosome"/>
</dbReference>
<name>M5AFB3_LEVBR</name>
<protein>
    <recommendedName>
        <fullName evidence="4">YibE/F Family Protein</fullName>
    </recommendedName>
</protein>
<evidence type="ECO:0000313" key="3">
    <source>
        <dbReference type="Proteomes" id="UP000012042"/>
    </source>
</evidence>
<dbReference type="EMBL" id="AP012167">
    <property type="protein sequence ID" value="BAN07504.1"/>
    <property type="molecule type" value="Genomic_DNA"/>
</dbReference>
<dbReference type="PANTHER" id="PTHR41771:SF1">
    <property type="entry name" value="MEMBRANE PROTEIN"/>
    <property type="match status" value="1"/>
</dbReference>
<organism evidence="2 3">
    <name type="scientific">Levilactobacillus brevis KB290</name>
    <dbReference type="NCBI Taxonomy" id="1001583"/>
    <lineage>
        <taxon>Bacteria</taxon>
        <taxon>Bacillati</taxon>
        <taxon>Bacillota</taxon>
        <taxon>Bacilli</taxon>
        <taxon>Lactobacillales</taxon>
        <taxon>Lactobacillaceae</taxon>
        <taxon>Levilactobacillus</taxon>
    </lineage>
</organism>
<dbReference type="InterPro" id="IPR012507">
    <property type="entry name" value="YibE_F"/>
</dbReference>
<feature type="transmembrane region" description="Helical" evidence="1">
    <location>
        <begin position="383"/>
        <end position="403"/>
    </location>
</feature>
<evidence type="ECO:0008006" key="4">
    <source>
        <dbReference type="Google" id="ProtNLM"/>
    </source>
</evidence>
<sequence length="413" mass="45571">MFKLTGTRFTAICLKFLLRVNAPVRKWYIGNNSATGKEGTGNMHFLTTKRGRLWAWLVTLLIGGLLVWGTQHDARIYHDPILQVTQVKTGTPTKETDDFHNVDRQTKQTLTGKLLNGSHRGRQLTITNTYSQSGAMDQRYHVGSQLFVALHTHADGHLSATAKDIKRDTPLVFMLWLVVGLLLLIMQFSGFMAFLSVAANGVLFLLAILLNGSTQGAQVLWIFGSLAVVFAALTLWLVLGANRQMVITLATTLGGTAFSIIVALLVFHFTHEKGMYYESMQYVTQLPRPLFLAETLLGSLGAVMDESTDIISSLFALKRERPELSATQVFKSGRQIGSTIMGPLINVLFFIFVADTFPMAMLYLKNGNSWGYTFSMNMSMGVVQSLISGIGIVLAVPLASFLASRFMEKKVTA</sequence>
<dbReference type="KEGG" id="lbk:LVISKB_1869"/>
<dbReference type="PANTHER" id="PTHR41771">
    <property type="entry name" value="MEMBRANE PROTEIN-RELATED"/>
    <property type="match status" value="1"/>
</dbReference>
<reference evidence="2 3" key="1">
    <citation type="journal article" date="2013" name="PLoS ONE">
        <title>Genomic Analysis by Deep Sequencing of the Probiotic Lactobacillus brevis KB290 Harboring Nine Plasmids Reveals Genomic Stability.</title>
        <authorList>
            <person name="Fukao M."/>
            <person name="Oshima K."/>
            <person name="Morita H."/>
            <person name="Toh H."/>
            <person name="Suda W."/>
            <person name="Kim S.W."/>
            <person name="Suzuki S."/>
            <person name="Yakabe T."/>
            <person name="Hattori M."/>
            <person name="Yajima N."/>
        </authorList>
    </citation>
    <scope>NUCLEOTIDE SEQUENCE [LARGE SCALE GENOMIC DNA]</scope>
    <source>
        <strain evidence="2 3">KB290</strain>
    </source>
</reference>
<dbReference type="PATRIC" id="fig|1001583.3.peg.1858"/>
<keyword evidence="1" id="KW-0472">Membrane</keyword>
<feature type="transmembrane region" description="Helical" evidence="1">
    <location>
        <begin position="53"/>
        <end position="70"/>
    </location>
</feature>
<accession>M5AFB3</accession>